<feature type="compositionally biased region" description="Low complexity" evidence="1">
    <location>
        <begin position="404"/>
        <end position="413"/>
    </location>
</feature>
<protein>
    <submittedName>
        <fullName evidence="2">Uncharacterized protein</fullName>
    </submittedName>
</protein>
<dbReference type="PANTHER" id="PTHR42105:SF1">
    <property type="entry name" value="TRANSALDOLASE"/>
    <property type="match status" value="1"/>
</dbReference>
<feature type="region of interest" description="Disordered" evidence="1">
    <location>
        <begin position="860"/>
        <end position="905"/>
    </location>
</feature>
<sequence length="1756" mass="191587">MGVETKKKSSERPLPVPSATESSIMSPTQSELGTDDKSSYSLPEDGTPVTIKTHNRGKSQTSLLIEYFEGGKGAPSGDGRKPSVRVRLTPSQKSNRKSSGSDRGRIKITEAKSTRRSSQSRRADRHSQNALARSENELMSVLSGGDEDNNSYASATEESNVSRNIEIEIGERSERSTNRRARRPASPLIPSADSKNSYNTGNMSDISAIPSDSFLDEPYVSHKNSDVKSPGSRSRSPLRGGDALAGAAAGITAAAVTDKLRTKSRDESRTRDYDRGEREKVSVTKTRGDREKGGSSNRLHKSTKSRTSSLSKEERSSKRSESPRRRSKHSDSLVSGPDSSMLSTAAASQRSMGAESMRSGQSKASSINNPKLLETVEDAIRRLILPELNALKREQSLRQDRKAASATSSATTASRDEGSDRRRTSRADRNSGATPTPKEPIKIEKRDREARNAFDESPAQSALSQDTRSDVQSTIDHSPAASTDRLKTAAAGAAMGVAAATAHDSLKSPGENRSRRRRRELRNRAGNEHEDYDDDASDFLAPAPPMPLMSEFNPSDVTRASILSADTDRPHSASEEIAPKQDQNGQYHTEDSTPTPTRTPITLLSLGTQHANISHGDLKQLPRQRGAENQDDFHTGAPSSIESYDDLDDYDDHEREYGDSPYDYYNTQEVPPPLKYVPYQPEKRGLSPIPSVSGYTEGSEAPNRDSRAFGGSVSNGSRTPGNMSVASLRTPGMDQSNVSGMTNSEVDGNGHPVRAVGANPNYVHTSAAVDSNHASLIEGSMVDSLRSSGVNQQPYRNSMVTNGSQEGDRPDTAGNDSQASYDYQEYDLDEYGRKVPRQRHYTTASEAAITSAAVGAAAAALRQQGKQENQGTSEWQGEGVGRNKSFKERAQNGSGPALEPKHSIDRMSDVSVPIKLGFSGLPDIGDPLPDFEHWNEDDLITNPSMLNGEEGGWEGDATPKQRPQSSVDDFNYRPLDGTHDALQKGLNLNGNQQEQDEWYRTDEDRKRDTLVTNPYEDASPIANLAGLGDSLLSPGGYENYGNATRSPVGQKVDEGYISQGPNRTPDTSMDKGKGIDYGAPFNLGGAKNQNPMDFFGSGSRQVSGMSDGMDSQMYDPAAGTGIDKIESKDIMALMQHLMVRDAQRSARDTEILVTLVRAATEMRNNFEDLKRLLADTEDVIITEVKENTEKTVQRAINGPRPYPGSSAPRSLQSNSQAGTTTTMDEMSNKKQKNIFRRALMKGLGHKGPNDLGRIEDMLMQLLTQVDVLKSQTVPGAGSVPMNHQDERSYENMQSQQGQYDQDRGYEPEGHAGTSTNSASQSGQLSIQSRGTPGQQNYVRKVSGHRISTVPEDNEDEYDNESIRFGGPEVLMTPAHEQRSGSLQATPRGSPPSASGARQMSPGYENTRSPAYENTRSPAYENARSPDYQQQYENTRSPDYQNAAKQNEDQKKKGRSSWFKSRWSESTTTTNITQLFRRSGQSRKDEEDEQQWSPRPADQPTMPAYRNNTVSSRADSIGTSNYSDNFQFSNPHPKPKNDPYSQGPELSHDLHEDPESPVLAYNSMQPPQPNWVTMTPEEAKYKAHRNSLNLVHPQPRQGQTERFKQALESQALGFTGGNSPMLSPKSEDWAGSATSLNRLPRNLNRDSFDSQGNEANPNWQQIYASSSPAPASLNITAGGPPRPPKEPIEGTGSGSGPNSPSQTRKLENKNLSGATGQVSRRPSGPRPMTPSNDREGGRGSGGNLSEGSRRTGSLLRD</sequence>
<feature type="compositionally biased region" description="Polar residues" evidence="1">
    <location>
        <begin position="1379"/>
        <end position="1416"/>
    </location>
</feature>
<dbReference type="PANTHER" id="PTHR42105">
    <property type="entry name" value="DIM2-ASSOCIATED PROTEIN 1"/>
    <property type="match status" value="1"/>
</dbReference>
<reference evidence="2 3" key="1">
    <citation type="submission" date="2017-07" db="EMBL/GenBank/DDBJ databases">
        <title>Genome sequence of the Sordaria macrospora wild type strain R19027.</title>
        <authorList>
            <person name="Nowrousian M."/>
            <person name="Teichert I."/>
            <person name="Kueck U."/>
        </authorList>
    </citation>
    <scope>NUCLEOTIDE SEQUENCE [LARGE SCALE GENOMIC DNA]</scope>
    <source>
        <strain evidence="2 3">R19027</strain>
        <tissue evidence="2">Mycelium</tissue>
    </source>
</reference>
<gene>
    <name evidence="2" type="ORF">SMACR_07833</name>
</gene>
<feature type="compositionally biased region" description="Polar residues" evidence="1">
    <location>
        <begin position="1648"/>
        <end position="1674"/>
    </location>
</feature>
<organism evidence="2 3">
    <name type="scientific">Sordaria macrospora</name>
    <dbReference type="NCBI Taxonomy" id="5147"/>
    <lineage>
        <taxon>Eukaryota</taxon>
        <taxon>Fungi</taxon>
        <taxon>Dikarya</taxon>
        <taxon>Ascomycota</taxon>
        <taxon>Pezizomycotina</taxon>
        <taxon>Sordariomycetes</taxon>
        <taxon>Sordariomycetidae</taxon>
        <taxon>Sordariales</taxon>
        <taxon>Sordariaceae</taxon>
        <taxon>Sordaria</taxon>
    </lineage>
</organism>
<feature type="compositionally biased region" description="Polar residues" evidence="1">
    <location>
        <begin position="1207"/>
        <end position="1225"/>
    </location>
</feature>
<dbReference type="Proteomes" id="UP000433876">
    <property type="component" value="Unassembled WGS sequence"/>
</dbReference>
<feature type="compositionally biased region" description="Basic and acidic residues" evidence="1">
    <location>
        <begin position="439"/>
        <end position="454"/>
    </location>
</feature>
<feature type="compositionally biased region" description="Basic and acidic residues" evidence="1">
    <location>
        <begin position="1300"/>
        <end position="1309"/>
    </location>
</feature>
<feature type="compositionally biased region" description="Basic and acidic residues" evidence="1">
    <location>
        <begin position="619"/>
        <end position="634"/>
    </location>
</feature>
<feature type="region of interest" description="Disordered" evidence="1">
    <location>
        <begin position="946"/>
        <end position="967"/>
    </location>
</feature>
<feature type="region of interest" description="Disordered" evidence="1">
    <location>
        <begin position="1612"/>
        <end position="1756"/>
    </location>
</feature>
<feature type="compositionally biased region" description="Polar residues" evidence="1">
    <location>
        <begin position="150"/>
        <end position="161"/>
    </location>
</feature>
<feature type="compositionally biased region" description="Polar residues" evidence="1">
    <location>
        <begin position="1426"/>
        <end position="1444"/>
    </location>
</feature>
<name>A0A8S8ZLC6_SORMA</name>
<feature type="region of interest" description="Disordered" evidence="1">
    <location>
        <begin position="1273"/>
        <end position="1337"/>
    </location>
</feature>
<dbReference type="EMBL" id="NMPR01000073">
    <property type="protein sequence ID" value="KAA8631597.1"/>
    <property type="molecule type" value="Genomic_DNA"/>
</dbReference>
<feature type="compositionally biased region" description="Basic and acidic residues" evidence="1">
    <location>
        <begin position="258"/>
        <end position="293"/>
    </location>
</feature>
<feature type="compositionally biased region" description="Polar residues" evidence="1">
    <location>
        <begin position="337"/>
        <end position="351"/>
    </location>
</feature>
<feature type="region of interest" description="Disordered" evidence="1">
    <location>
        <begin position="395"/>
        <end position="488"/>
    </location>
</feature>
<feature type="compositionally biased region" description="Polar residues" evidence="1">
    <location>
        <begin position="1312"/>
        <end position="1337"/>
    </location>
</feature>
<feature type="compositionally biased region" description="Polar residues" evidence="1">
    <location>
        <begin position="193"/>
        <end position="205"/>
    </location>
</feature>
<evidence type="ECO:0000256" key="1">
    <source>
        <dbReference type="SAM" id="MobiDB-lite"/>
    </source>
</evidence>
<feature type="compositionally biased region" description="Basic and acidic residues" evidence="1">
    <location>
        <begin position="566"/>
        <end position="579"/>
    </location>
</feature>
<feature type="compositionally biased region" description="Polar residues" evidence="1">
    <location>
        <begin position="864"/>
        <end position="875"/>
    </location>
</feature>
<feature type="region of interest" description="Disordered" evidence="1">
    <location>
        <begin position="566"/>
        <end position="601"/>
    </location>
</feature>
<accession>A0A8S8ZLC6</accession>
<evidence type="ECO:0000313" key="3">
    <source>
        <dbReference type="Proteomes" id="UP000433876"/>
    </source>
</evidence>
<feature type="compositionally biased region" description="Low complexity" evidence="1">
    <location>
        <begin position="229"/>
        <end position="255"/>
    </location>
</feature>
<dbReference type="OMA" id="MPEIGYG"/>
<feature type="region of interest" description="Disordered" evidence="1">
    <location>
        <begin position="1"/>
        <end position="371"/>
    </location>
</feature>
<feature type="compositionally biased region" description="Polar residues" evidence="1">
    <location>
        <begin position="358"/>
        <end position="369"/>
    </location>
</feature>
<comment type="caution">
    <text evidence="2">The sequence shown here is derived from an EMBL/GenBank/DDBJ whole genome shotgun (WGS) entry which is preliminary data.</text>
</comment>
<feature type="region of interest" description="Disordered" evidence="1">
    <location>
        <begin position="792"/>
        <end position="819"/>
    </location>
</feature>
<feature type="compositionally biased region" description="Basic and acidic residues" evidence="1">
    <location>
        <begin position="165"/>
        <end position="177"/>
    </location>
</feature>
<feature type="compositionally biased region" description="Basic and acidic residues" evidence="1">
    <location>
        <begin position="99"/>
        <end position="113"/>
    </location>
</feature>
<feature type="compositionally biased region" description="Polar residues" evidence="1">
    <location>
        <begin position="1463"/>
        <end position="1475"/>
    </location>
</feature>
<feature type="compositionally biased region" description="Basic and acidic residues" evidence="1">
    <location>
        <begin position="414"/>
        <end position="429"/>
    </location>
</feature>
<feature type="compositionally biased region" description="Basic and acidic residues" evidence="1">
    <location>
        <begin position="1"/>
        <end position="11"/>
    </location>
</feature>
<evidence type="ECO:0000313" key="2">
    <source>
        <dbReference type="EMBL" id="KAA8631597.1"/>
    </source>
</evidence>
<feature type="region of interest" description="Disordered" evidence="1">
    <location>
        <begin position="1375"/>
        <end position="1565"/>
    </location>
</feature>
<feature type="region of interest" description="Disordered" evidence="1">
    <location>
        <begin position="500"/>
        <end position="553"/>
    </location>
</feature>
<feature type="compositionally biased region" description="Polar residues" evidence="1">
    <location>
        <begin position="19"/>
        <end position="32"/>
    </location>
</feature>
<feature type="compositionally biased region" description="Polar residues" evidence="1">
    <location>
        <begin position="1505"/>
        <end position="1529"/>
    </location>
</feature>
<feature type="compositionally biased region" description="Polar residues" evidence="1">
    <location>
        <begin position="792"/>
        <end position="805"/>
    </location>
</feature>
<feature type="compositionally biased region" description="Basic and acidic residues" evidence="1">
    <location>
        <begin position="504"/>
        <end position="513"/>
    </location>
</feature>
<feature type="compositionally biased region" description="Polar residues" evidence="1">
    <location>
        <begin position="712"/>
        <end position="722"/>
    </location>
</feature>
<feature type="region of interest" description="Disordered" evidence="1">
    <location>
        <begin position="619"/>
        <end position="722"/>
    </location>
</feature>
<feature type="compositionally biased region" description="Polar residues" evidence="1">
    <location>
        <begin position="1290"/>
        <end position="1299"/>
    </location>
</feature>
<feature type="compositionally biased region" description="Polar residues" evidence="1">
    <location>
        <begin position="458"/>
        <end position="476"/>
    </location>
</feature>
<proteinExistence type="predicted"/>
<feature type="region of interest" description="Disordered" evidence="1">
    <location>
        <begin position="1194"/>
        <end position="1229"/>
    </location>
</feature>
<feature type="compositionally biased region" description="Polar residues" evidence="1">
    <location>
        <begin position="1708"/>
        <end position="1719"/>
    </location>
</feature>
<dbReference type="VEuPathDB" id="FungiDB:SMAC_07833"/>
<feature type="compositionally biased region" description="Basic and acidic residues" evidence="1">
    <location>
        <begin position="311"/>
        <end position="324"/>
    </location>
</feature>